<dbReference type="GO" id="GO:0008757">
    <property type="term" value="F:S-adenosylmethionine-dependent methyltransferase activity"/>
    <property type="evidence" value="ECO:0007669"/>
    <property type="project" value="InterPro"/>
</dbReference>
<proteinExistence type="inferred from homology"/>
<reference evidence="5 6" key="1">
    <citation type="journal article" date="2023" name="Elife">
        <title>Identification of key yeast species and microbe-microbe interactions impacting larval growth of Drosophila in the wild.</title>
        <authorList>
            <person name="Mure A."/>
            <person name="Sugiura Y."/>
            <person name="Maeda R."/>
            <person name="Honda K."/>
            <person name="Sakurai N."/>
            <person name="Takahashi Y."/>
            <person name="Watada M."/>
            <person name="Katoh T."/>
            <person name="Gotoh A."/>
            <person name="Gotoh Y."/>
            <person name="Taniguchi I."/>
            <person name="Nakamura K."/>
            <person name="Hayashi T."/>
            <person name="Katayama T."/>
            <person name="Uemura T."/>
            <person name="Hattori Y."/>
        </authorList>
    </citation>
    <scope>NUCLEOTIDE SEQUENCE [LARGE SCALE GENOMIC DNA]</scope>
    <source>
        <strain evidence="5 6">SB-73</strain>
    </source>
</reference>
<dbReference type="InterPro" id="IPR013216">
    <property type="entry name" value="Methyltransf_11"/>
</dbReference>
<sequence length="282" mass="32070">MSTFSKGKFNASNYAKYRPVYPQSLYDTVIQYRNKHTTDPLKLIVDFGCGTGQATKELVKYGEKVVGVDPSEVMLNQAREEVPAKNVDFKQGNDKTLASLFAPSSVDLLTVAEAAHWFKYPEFWDQVAAMLKPGGLVAIWAYYTFSFVDYPVVGDIIMNYGEAENRCGPYWDPGHPILVEEYKPVVDSIPKDKFTNIYYHTNDNKQSRPEEHFELVKENVPVKAMIALLKTWSPYFNYMNANPDKPDIADLTMEEIHAKTGLNEDDLVTVKWNSITLLATRK</sequence>
<dbReference type="Pfam" id="PF08241">
    <property type="entry name" value="Methyltransf_11"/>
    <property type="match status" value="1"/>
</dbReference>
<accession>A0AAV5RQ56</accession>
<dbReference type="SUPFAM" id="SSF53335">
    <property type="entry name" value="S-adenosyl-L-methionine-dependent methyltransferases"/>
    <property type="match status" value="1"/>
</dbReference>
<evidence type="ECO:0000256" key="2">
    <source>
        <dbReference type="ARBA" id="ARBA00022603"/>
    </source>
</evidence>
<evidence type="ECO:0000256" key="3">
    <source>
        <dbReference type="ARBA" id="ARBA00022679"/>
    </source>
</evidence>
<dbReference type="GO" id="GO:0032259">
    <property type="term" value="P:methylation"/>
    <property type="evidence" value="ECO:0007669"/>
    <property type="project" value="UniProtKB-KW"/>
</dbReference>
<evidence type="ECO:0000256" key="1">
    <source>
        <dbReference type="ARBA" id="ARBA00008361"/>
    </source>
</evidence>
<dbReference type="InterPro" id="IPR029063">
    <property type="entry name" value="SAM-dependent_MTases_sf"/>
</dbReference>
<gene>
    <name evidence="5" type="ORF">DASB73_042960</name>
</gene>
<dbReference type="AlphaFoldDB" id="A0AAV5RQ56"/>
<keyword evidence="6" id="KW-1185">Reference proteome</keyword>
<name>A0AAV5RQ56_STABA</name>
<organism evidence="5 6">
    <name type="scientific">Starmerella bacillaris</name>
    <name type="common">Yeast</name>
    <name type="synonym">Candida zemplinina</name>
    <dbReference type="NCBI Taxonomy" id="1247836"/>
    <lineage>
        <taxon>Eukaryota</taxon>
        <taxon>Fungi</taxon>
        <taxon>Dikarya</taxon>
        <taxon>Ascomycota</taxon>
        <taxon>Saccharomycotina</taxon>
        <taxon>Dipodascomycetes</taxon>
        <taxon>Dipodascales</taxon>
        <taxon>Trichomonascaceae</taxon>
        <taxon>Starmerella</taxon>
    </lineage>
</organism>
<feature type="domain" description="Methyltransferase type 11" evidence="4">
    <location>
        <begin position="45"/>
        <end position="139"/>
    </location>
</feature>
<dbReference type="Proteomes" id="UP001362899">
    <property type="component" value="Unassembled WGS sequence"/>
</dbReference>
<comment type="caution">
    <text evidence="5">The sequence shown here is derived from an EMBL/GenBank/DDBJ whole genome shotgun (WGS) entry which is preliminary data.</text>
</comment>
<evidence type="ECO:0000313" key="6">
    <source>
        <dbReference type="Proteomes" id="UP001362899"/>
    </source>
</evidence>
<keyword evidence="3" id="KW-0808">Transferase</keyword>
<protein>
    <submittedName>
        <fullName evidence="5">S-adenosylmethionine-dependent methyltransferase</fullName>
    </submittedName>
</protein>
<dbReference type="PANTHER" id="PTHR44942">
    <property type="entry name" value="METHYLTRANSF_11 DOMAIN-CONTAINING PROTEIN"/>
    <property type="match status" value="1"/>
</dbReference>
<keyword evidence="2 5" id="KW-0489">Methyltransferase</keyword>
<dbReference type="PANTHER" id="PTHR44942:SF4">
    <property type="entry name" value="METHYLTRANSFERASE TYPE 11 DOMAIN-CONTAINING PROTEIN"/>
    <property type="match status" value="1"/>
</dbReference>
<comment type="similarity">
    <text evidence="1">Belongs to the methyltransferase superfamily.</text>
</comment>
<dbReference type="CDD" id="cd02440">
    <property type="entry name" value="AdoMet_MTases"/>
    <property type="match status" value="1"/>
</dbReference>
<dbReference type="EMBL" id="BTGC01000008">
    <property type="protein sequence ID" value="GMM53333.1"/>
    <property type="molecule type" value="Genomic_DNA"/>
</dbReference>
<dbReference type="InterPro" id="IPR051052">
    <property type="entry name" value="Diverse_substrate_MTase"/>
</dbReference>
<evidence type="ECO:0000313" key="5">
    <source>
        <dbReference type="EMBL" id="GMM53333.1"/>
    </source>
</evidence>
<evidence type="ECO:0000259" key="4">
    <source>
        <dbReference type="Pfam" id="PF08241"/>
    </source>
</evidence>
<dbReference type="Gene3D" id="3.40.50.150">
    <property type="entry name" value="Vaccinia Virus protein VP39"/>
    <property type="match status" value="1"/>
</dbReference>